<gene>
    <name evidence="2" type="ORF">FXF69_19860</name>
</gene>
<evidence type="ECO:0000256" key="1">
    <source>
        <dbReference type="SAM" id="MobiDB-lite"/>
    </source>
</evidence>
<proteinExistence type="predicted"/>
<protein>
    <submittedName>
        <fullName evidence="2">Uncharacterized protein</fullName>
    </submittedName>
</protein>
<comment type="caution">
    <text evidence="2">The sequence shown here is derived from an EMBL/GenBank/DDBJ whole genome shotgun (WGS) entry which is preliminary data.</text>
</comment>
<dbReference type="AlphaFoldDB" id="A0A5D0NMC9"/>
<accession>A0A5D0NMC9</accession>
<dbReference type="Proteomes" id="UP000323380">
    <property type="component" value="Unassembled WGS sequence"/>
</dbReference>
<name>A0A5D0NMC9_9ACTN</name>
<dbReference type="EMBL" id="VSFG01000003">
    <property type="protein sequence ID" value="TYB45670.1"/>
    <property type="molecule type" value="Genomic_DNA"/>
</dbReference>
<sequence>MGAGRLHLHLEGRRGLLRGGRGRRRRRQAGPHAGRQVRRRDPRRVEPRLSSHRGELSFG</sequence>
<keyword evidence="3" id="KW-1185">Reference proteome</keyword>
<evidence type="ECO:0000313" key="2">
    <source>
        <dbReference type="EMBL" id="TYB45670.1"/>
    </source>
</evidence>
<reference evidence="2 3" key="1">
    <citation type="submission" date="2019-08" db="EMBL/GenBank/DDBJ databases">
        <title>Actinomadura sp. nov. CYP1-5 isolated from mountain soil.</title>
        <authorList>
            <person name="Songsumanus A."/>
            <person name="Kuncharoen N."/>
            <person name="Kudo T."/>
            <person name="Yuki M."/>
            <person name="Igarashi Y."/>
            <person name="Tanasupawat S."/>
        </authorList>
    </citation>
    <scope>NUCLEOTIDE SEQUENCE [LARGE SCALE GENOMIC DNA]</scope>
    <source>
        <strain evidence="2 3">JCM 14158</strain>
    </source>
</reference>
<feature type="compositionally biased region" description="Basic and acidic residues" evidence="1">
    <location>
        <begin position="43"/>
        <end position="59"/>
    </location>
</feature>
<feature type="compositionally biased region" description="Basic residues" evidence="1">
    <location>
        <begin position="20"/>
        <end position="42"/>
    </location>
</feature>
<evidence type="ECO:0000313" key="3">
    <source>
        <dbReference type="Proteomes" id="UP000323380"/>
    </source>
</evidence>
<organism evidence="2 3">
    <name type="scientific">Actinomadura chibensis</name>
    <dbReference type="NCBI Taxonomy" id="392828"/>
    <lineage>
        <taxon>Bacteria</taxon>
        <taxon>Bacillati</taxon>
        <taxon>Actinomycetota</taxon>
        <taxon>Actinomycetes</taxon>
        <taxon>Streptosporangiales</taxon>
        <taxon>Thermomonosporaceae</taxon>
        <taxon>Actinomadura</taxon>
    </lineage>
</organism>
<feature type="region of interest" description="Disordered" evidence="1">
    <location>
        <begin position="1"/>
        <end position="59"/>
    </location>
</feature>